<name>A0ABW0U4M4_9BACI</name>
<dbReference type="SMART" id="SM00287">
    <property type="entry name" value="SH3b"/>
    <property type="match status" value="2"/>
</dbReference>
<comment type="caution">
    <text evidence="6">The sequence shown here is derived from an EMBL/GenBank/DDBJ whole genome shotgun (WGS) entry which is preliminary data.</text>
</comment>
<dbReference type="CDD" id="cd02696">
    <property type="entry name" value="MurNAc-LAA"/>
    <property type="match status" value="1"/>
</dbReference>
<dbReference type="SUPFAM" id="SSF53187">
    <property type="entry name" value="Zn-dependent exopeptidases"/>
    <property type="match status" value="1"/>
</dbReference>
<accession>A0ABW0U4M4</accession>
<dbReference type="PROSITE" id="PS51781">
    <property type="entry name" value="SH3B"/>
    <property type="match status" value="2"/>
</dbReference>
<dbReference type="EC" id="3.5.1.28" evidence="6"/>
<keyword evidence="7" id="KW-1185">Reference proteome</keyword>
<dbReference type="InterPro" id="IPR002508">
    <property type="entry name" value="MurNAc-LAA_cat"/>
</dbReference>
<dbReference type="SMART" id="SM00646">
    <property type="entry name" value="Ami_3"/>
    <property type="match status" value="1"/>
</dbReference>
<feature type="domain" description="SLH" evidence="4">
    <location>
        <begin position="154"/>
        <end position="216"/>
    </location>
</feature>
<evidence type="ECO:0000256" key="2">
    <source>
        <dbReference type="ARBA" id="ARBA00022801"/>
    </source>
</evidence>
<evidence type="ECO:0000313" key="6">
    <source>
        <dbReference type="EMBL" id="MFC5628437.1"/>
    </source>
</evidence>
<dbReference type="Gene3D" id="2.30.30.40">
    <property type="entry name" value="SH3 Domains"/>
    <property type="match status" value="2"/>
</dbReference>
<feature type="domain" description="SH3b" evidence="5">
    <location>
        <begin position="311"/>
        <end position="374"/>
    </location>
</feature>
<dbReference type="PANTHER" id="PTHR30404:SF0">
    <property type="entry name" value="N-ACETYLMURAMOYL-L-ALANINE AMIDASE AMIC"/>
    <property type="match status" value="1"/>
</dbReference>
<dbReference type="Pfam" id="PF01520">
    <property type="entry name" value="Amidase_3"/>
    <property type="match status" value="1"/>
</dbReference>
<dbReference type="PANTHER" id="PTHR30404">
    <property type="entry name" value="N-ACETYLMURAMOYL-L-ALANINE AMIDASE"/>
    <property type="match status" value="1"/>
</dbReference>
<proteinExistence type="predicted"/>
<keyword evidence="1" id="KW-0732">Signal</keyword>
<evidence type="ECO:0000256" key="1">
    <source>
        <dbReference type="ARBA" id="ARBA00022729"/>
    </source>
</evidence>
<dbReference type="RefSeq" id="WP_270898315.1">
    <property type="nucleotide sequence ID" value="NZ_JBHSPF010000022.1"/>
</dbReference>
<evidence type="ECO:0000259" key="5">
    <source>
        <dbReference type="PROSITE" id="PS51781"/>
    </source>
</evidence>
<keyword evidence="3" id="KW-0961">Cell wall biogenesis/degradation</keyword>
<dbReference type="GO" id="GO:0008745">
    <property type="term" value="F:N-acetylmuramoyl-L-alanine amidase activity"/>
    <property type="evidence" value="ECO:0007669"/>
    <property type="project" value="UniProtKB-EC"/>
</dbReference>
<dbReference type="InterPro" id="IPR036028">
    <property type="entry name" value="SH3-like_dom_sf"/>
</dbReference>
<dbReference type="EMBL" id="JBHSPF010000022">
    <property type="protein sequence ID" value="MFC5628437.1"/>
    <property type="molecule type" value="Genomic_DNA"/>
</dbReference>
<keyword evidence="2 6" id="KW-0378">Hydrolase</keyword>
<dbReference type="Pfam" id="PF00395">
    <property type="entry name" value="SLH"/>
    <property type="match status" value="3"/>
</dbReference>
<dbReference type="InterPro" id="IPR001119">
    <property type="entry name" value="SLH_dom"/>
</dbReference>
<evidence type="ECO:0000313" key="7">
    <source>
        <dbReference type="Proteomes" id="UP001596143"/>
    </source>
</evidence>
<dbReference type="SUPFAM" id="SSF50044">
    <property type="entry name" value="SH3-domain"/>
    <property type="match status" value="1"/>
</dbReference>
<dbReference type="Pfam" id="PF08239">
    <property type="entry name" value="SH3_3"/>
    <property type="match status" value="2"/>
</dbReference>
<evidence type="ECO:0000256" key="3">
    <source>
        <dbReference type="ARBA" id="ARBA00023316"/>
    </source>
</evidence>
<dbReference type="Gene3D" id="3.40.630.40">
    <property type="entry name" value="Zn-dependent exopeptidases"/>
    <property type="match status" value="1"/>
</dbReference>
<organism evidence="6 7">
    <name type="scientific">Aliibacillus thermotolerans</name>
    <dbReference type="NCBI Taxonomy" id="1834418"/>
    <lineage>
        <taxon>Bacteria</taxon>
        <taxon>Bacillati</taxon>
        <taxon>Bacillota</taxon>
        <taxon>Bacilli</taxon>
        <taxon>Bacillales</taxon>
        <taxon>Bacillaceae</taxon>
        <taxon>Aliibacillus</taxon>
    </lineage>
</organism>
<dbReference type="InterPro" id="IPR050695">
    <property type="entry name" value="N-acetylmuramoyl_amidase_3"/>
</dbReference>
<protein>
    <submittedName>
        <fullName evidence="6">N-acetylmuramoyl-L-alanine amidase</fullName>
        <ecNumber evidence="6">3.5.1.28</ecNumber>
    </submittedName>
</protein>
<dbReference type="PROSITE" id="PS51272">
    <property type="entry name" value="SLH"/>
    <property type="match status" value="2"/>
</dbReference>
<sequence>MSRKILYGLLALAVIFSVFPMLGLVSGNAEASSRYSDVSSSYWAAKEIEYLGQQGVSNGYPKEGLYKPEDPLKRSQAAVMITRALGESGLKRAPSFPDLREDMNALPRIERSIELGIFEGQNGRFNPNGEISKAQTAAIIARAFFGDGTKNYNGDISFSDVPEDHWAKGYIAKLVDENIIERTSGKFESYKPATRAEFSAYLARAMNEDLRLDENSNSTPTPPDEDVSSEKLLYEGVVVNNSTPLNVRKGPGTSYQVITTLERGEKVDVYSEEGNWLKVKVNGKEGYVSAYYIERADSGNVDEDVRPAEPIATKTVTTSSLVVRSGPGANHEAIGRLQRGDKVDIYEQTSGPWVLIKFNGKWAYTHNDYLGQTGLQGKTIVVDAGHGDHDPGTSGHGLVEKNVNLNVALRLEKLLKDAGVDVVMTRRDDTFVTLSGRVAIAEKANADAFISIHANAASAAAQGAETFYNSRYQARESRKLAEAIQKRLVAETGMRHRRVADANFYVIRNTTMPSTLVELGFLTNREDANRMKQPGYDDKAAKAIFNGINDYYSN</sequence>
<feature type="domain" description="SLH" evidence="4">
    <location>
        <begin position="31"/>
        <end position="95"/>
    </location>
</feature>
<reference evidence="7" key="1">
    <citation type="journal article" date="2019" name="Int. J. Syst. Evol. Microbiol.">
        <title>The Global Catalogue of Microorganisms (GCM) 10K type strain sequencing project: providing services to taxonomists for standard genome sequencing and annotation.</title>
        <authorList>
            <consortium name="The Broad Institute Genomics Platform"/>
            <consortium name="The Broad Institute Genome Sequencing Center for Infectious Disease"/>
            <person name="Wu L."/>
            <person name="Ma J."/>
        </authorList>
    </citation>
    <scope>NUCLEOTIDE SEQUENCE [LARGE SCALE GENOMIC DNA]</scope>
    <source>
        <strain evidence="7">CGMCC 1.15790</strain>
    </source>
</reference>
<gene>
    <name evidence="6" type="ORF">ACFPTR_05935</name>
</gene>
<feature type="domain" description="SH3b" evidence="5">
    <location>
        <begin position="234"/>
        <end position="297"/>
    </location>
</feature>
<evidence type="ECO:0000259" key="4">
    <source>
        <dbReference type="PROSITE" id="PS51272"/>
    </source>
</evidence>
<dbReference type="Proteomes" id="UP001596143">
    <property type="component" value="Unassembled WGS sequence"/>
</dbReference>
<dbReference type="InterPro" id="IPR003646">
    <property type="entry name" value="SH3-like_bac-type"/>
</dbReference>